<feature type="binding site" evidence="4 6">
    <location>
        <position position="109"/>
    </location>
    <ligand>
        <name>substrate</name>
    </ligand>
</feature>
<dbReference type="NCBIfam" id="TIGR00071">
    <property type="entry name" value="hisT_truA"/>
    <property type="match status" value="1"/>
</dbReference>
<feature type="domain" description="Pseudouridine synthase I TruA alpha/beta" evidence="8">
    <location>
        <begin position="142"/>
        <end position="244"/>
    </location>
</feature>
<feature type="domain" description="Pseudouridine synthase I TruA alpha/beta" evidence="8">
    <location>
        <begin position="8"/>
        <end position="103"/>
    </location>
</feature>
<dbReference type="GO" id="GO:0160147">
    <property type="term" value="F:tRNA pseudouridine(38-40) synthase activity"/>
    <property type="evidence" value="ECO:0007669"/>
    <property type="project" value="UniProtKB-EC"/>
</dbReference>
<comment type="catalytic activity">
    <reaction evidence="4 7">
        <text>uridine(38/39/40) in tRNA = pseudouridine(38/39/40) in tRNA</text>
        <dbReference type="Rhea" id="RHEA:22376"/>
        <dbReference type="Rhea" id="RHEA-COMP:10085"/>
        <dbReference type="Rhea" id="RHEA-COMP:10087"/>
        <dbReference type="ChEBI" id="CHEBI:65314"/>
        <dbReference type="ChEBI" id="CHEBI:65315"/>
        <dbReference type="EC" id="5.4.99.12"/>
    </reaction>
</comment>
<proteinExistence type="inferred from homology"/>
<evidence type="ECO:0000256" key="7">
    <source>
        <dbReference type="RuleBase" id="RU003792"/>
    </source>
</evidence>
<evidence type="ECO:0000256" key="2">
    <source>
        <dbReference type="ARBA" id="ARBA00022694"/>
    </source>
</evidence>
<dbReference type="Pfam" id="PF01416">
    <property type="entry name" value="PseudoU_synth_1"/>
    <property type="match status" value="2"/>
</dbReference>
<dbReference type="Proteomes" id="UP000075737">
    <property type="component" value="Unassembled WGS sequence"/>
</dbReference>
<dbReference type="GO" id="GO:0003723">
    <property type="term" value="F:RNA binding"/>
    <property type="evidence" value="ECO:0007669"/>
    <property type="project" value="InterPro"/>
</dbReference>
<dbReference type="PANTHER" id="PTHR11142">
    <property type="entry name" value="PSEUDOURIDYLATE SYNTHASE"/>
    <property type="match status" value="1"/>
</dbReference>
<gene>
    <name evidence="4 9" type="primary">truA</name>
    <name evidence="9" type="ORF">ATZ99_22360</name>
</gene>
<keyword evidence="10" id="KW-1185">Reference proteome</keyword>
<dbReference type="FunFam" id="3.30.70.580:FF:000001">
    <property type="entry name" value="tRNA pseudouridine synthase A"/>
    <property type="match status" value="1"/>
</dbReference>
<evidence type="ECO:0000256" key="1">
    <source>
        <dbReference type="ARBA" id="ARBA00009375"/>
    </source>
</evidence>
<dbReference type="EMBL" id="LOHZ01000046">
    <property type="protein sequence ID" value="KYO63899.1"/>
    <property type="molecule type" value="Genomic_DNA"/>
</dbReference>
<dbReference type="RefSeq" id="WP_068749327.1">
    <property type="nucleotide sequence ID" value="NZ_LOHZ01000046.1"/>
</dbReference>
<protein>
    <recommendedName>
        <fullName evidence="4">tRNA pseudouridine synthase A</fullName>
        <ecNumber evidence="4">5.4.99.12</ecNumber>
    </recommendedName>
    <alternativeName>
        <fullName evidence="4">tRNA pseudouridine(38-40) synthase</fullName>
    </alternativeName>
    <alternativeName>
        <fullName evidence="4">tRNA pseudouridylate synthase I</fullName>
    </alternativeName>
    <alternativeName>
        <fullName evidence="4">tRNA-uridine isomerase I</fullName>
    </alternativeName>
</protein>
<dbReference type="GO" id="GO:0031119">
    <property type="term" value="P:tRNA pseudouridine synthesis"/>
    <property type="evidence" value="ECO:0007669"/>
    <property type="project" value="UniProtKB-UniRule"/>
</dbReference>
<comment type="subunit">
    <text evidence="4">Homodimer.</text>
</comment>
<dbReference type="SUPFAM" id="SSF55120">
    <property type="entry name" value="Pseudouridine synthase"/>
    <property type="match status" value="1"/>
</dbReference>
<dbReference type="InterPro" id="IPR020103">
    <property type="entry name" value="PsdUridine_synth_cat_dom_sf"/>
</dbReference>
<dbReference type="PIRSF" id="PIRSF001430">
    <property type="entry name" value="tRNA_psdUrid_synth"/>
    <property type="match status" value="1"/>
</dbReference>
<comment type="caution">
    <text evidence="4">Lacks conserved residue(s) required for the propagation of feature annotation.</text>
</comment>
<comment type="similarity">
    <text evidence="1 4 7">Belongs to the tRNA pseudouridine synthase TruA family.</text>
</comment>
<evidence type="ECO:0000313" key="9">
    <source>
        <dbReference type="EMBL" id="KYO63899.1"/>
    </source>
</evidence>
<evidence type="ECO:0000256" key="6">
    <source>
        <dbReference type="PIRSR" id="PIRSR001430-2"/>
    </source>
</evidence>
<evidence type="ECO:0000256" key="4">
    <source>
        <dbReference type="HAMAP-Rule" id="MF_00171"/>
    </source>
</evidence>
<name>A0A161PSD5_9FIRM</name>
<dbReference type="EC" id="5.4.99.12" evidence="4"/>
<comment type="caution">
    <text evidence="9">The sequence shown here is derived from an EMBL/GenBank/DDBJ whole genome shotgun (WGS) entry which is preliminary data.</text>
</comment>
<dbReference type="STRING" id="520767.ATZ99_22360"/>
<dbReference type="PATRIC" id="fig|520767.4.peg.2367"/>
<dbReference type="InterPro" id="IPR020094">
    <property type="entry name" value="TruA/RsuA/RluB/E/F_N"/>
</dbReference>
<dbReference type="OrthoDB" id="9811823at2"/>
<accession>A0A161PSD5</accession>
<keyword evidence="2 4" id="KW-0819">tRNA processing</keyword>
<evidence type="ECO:0000256" key="3">
    <source>
        <dbReference type="ARBA" id="ARBA00023235"/>
    </source>
</evidence>
<evidence type="ECO:0000256" key="5">
    <source>
        <dbReference type="PIRSR" id="PIRSR001430-1"/>
    </source>
</evidence>
<dbReference type="AlphaFoldDB" id="A0A161PSD5"/>
<comment type="function">
    <text evidence="4">Formation of pseudouridine at positions 38, 39 and 40 in the anticodon stem and loop of transfer RNAs.</text>
</comment>
<evidence type="ECO:0000313" key="10">
    <source>
        <dbReference type="Proteomes" id="UP000075737"/>
    </source>
</evidence>
<dbReference type="InterPro" id="IPR001406">
    <property type="entry name" value="PsdUridine_synth_TruA"/>
</dbReference>
<sequence length="244" mass="27576">MNIKIEIEYDGTNYHGWQKQKNSLTVQEVMEKAIGEITGEEIKLIGAGRTDAGVHARGQVANFHTNTRIPVERLPYAINSQLPPDIVVKSAEIVPEDFHARYSAKSKVYTYNIYNSKYLSPFYRNYSYFFPCNVLIPSMKKAAESFVGEHDFSAFMSSQSSVKNTVRTVKRLEITKEKDLITVEIEANGFLYNMVRIIAGTLLMVGIGKIEPSEIPDIIRSKDRKRAGPTLPANGLFLEKVIYD</sequence>
<feature type="active site" description="Nucleophile" evidence="4 5">
    <location>
        <position position="51"/>
    </location>
</feature>
<organism evidence="9 10">
    <name type="scientific">Thermovenabulum gondwanense</name>
    <dbReference type="NCBI Taxonomy" id="520767"/>
    <lineage>
        <taxon>Bacteria</taxon>
        <taxon>Bacillati</taxon>
        <taxon>Bacillota</taxon>
        <taxon>Clostridia</taxon>
        <taxon>Thermosediminibacterales</taxon>
        <taxon>Thermosediminibacteraceae</taxon>
        <taxon>Thermovenabulum</taxon>
    </lineage>
</organism>
<reference evidence="9 10" key="1">
    <citation type="submission" date="2015-12" db="EMBL/GenBank/DDBJ databases">
        <title>Draft genome of Thermovenabulum gondwanense isolated from a red thermophilic microbial mat colonisisng an outflow channel of a bore well.</title>
        <authorList>
            <person name="Patel B.K."/>
        </authorList>
    </citation>
    <scope>NUCLEOTIDE SEQUENCE [LARGE SCALE GENOMIC DNA]</scope>
    <source>
        <strain evidence="9 10">R270</strain>
    </source>
</reference>
<dbReference type="InterPro" id="IPR020095">
    <property type="entry name" value="PsdUridine_synth_TruA_C"/>
</dbReference>
<dbReference type="Gene3D" id="3.30.70.660">
    <property type="entry name" value="Pseudouridine synthase I, catalytic domain, C-terminal subdomain"/>
    <property type="match status" value="1"/>
</dbReference>
<dbReference type="CDD" id="cd02570">
    <property type="entry name" value="PseudoU_synth_EcTruA"/>
    <property type="match status" value="1"/>
</dbReference>
<keyword evidence="3 4" id="KW-0413">Isomerase</keyword>
<dbReference type="PANTHER" id="PTHR11142:SF0">
    <property type="entry name" value="TRNA PSEUDOURIDINE SYNTHASE-LIKE 1"/>
    <property type="match status" value="1"/>
</dbReference>
<dbReference type="InterPro" id="IPR020097">
    <property type="entry name" value="PsdUridine_synth_TruA_a/b_dom"/>
</dbReference>
<dbReference type="HAMAP" id="MF_00171">
    <property type="entry name" value="TruA"/>
    <property type="match status" value="1"/>
</dbReference>
<dbReference type="Gene3D" id="3.30.70.580">
    <property type="entry name" value="Pseudouridine synthase I, catalytic domain, N-terminal subdomain"/>
    <property type="match status" value="1"/>
</dbReference>
<evidence type="ECO:0000259" key="8">
    <source>
        <dbReference type="Pfam" id="PF01416"/>
    </source>
</evidence>